<keyword evidence="8" id="KW-1185">Reference proteome</keyword>
<feature type="compositionally biased region" description="Basic residues" evidence="6">
    <location>
        <begin position="388"/>
        <end position="397"/>
    </location>
</feature>
<dbReference type="PIRSF" id="PIRSF017302">
    <property type="entry name" value="Gltscr2"/>
    <property type="match status" value="1"/>
</dbReference>
<protein>
    <recommendedName>
        <fullName evidence="2 5">Ribosome biogenesis protein NOP53</fullName>
    </recommendedName>
</protein>
<name>A0ABR2YUZ3_9CHLO</name>
<comment type="caution">
    <text evidence="7">The sequence shown here is derived from an EMBL/GenBank/DDBJ whole genome shotgun (WGS) entry which is preliminary data.</text>
</comment>
<comment type="similarity">
    <text evidence="1 5">Belongs to the NOP53 family.</text>
</comment>
<organism evidence="7 8">
    <name type="scientific">Coccomyxa subellipsoidea</name>
    <dbReference type="NCBI Taxonomy" id="248742"/>
    <lineage>
        <taxon>Eukaryota</taxon>
        <taxon>Viridiplantae</taxon>
        <taxon>Chlorophyta</taxon>
        <taxon>core chlorophytes</taxon>
        <taxon>Trebouxiophyceae</taxon>
        <taxon>Trebouxiophyceae incertae sedis</taxon>
        <taxon>Coccomyxaceae</taxon>
        <taxon>Coccomyxa</taxon>
    </lineage>
</organism>
<evidence type="ECO:0000256" key="3">
    <source>
        <dbReference type="ARBA" id="ARBA00022517"/>
    </source>
</evidence>
<evidence type="ECO:0000256" key="1">
    <source>
        <dbReference type="ARBA" id="ARBA00008838"/>
    </source>
</evidence>
<gene>
    <name evidence="7" type="ORF">WJX75_009520</name>
</gene>
<accession>A0ABR2YUZ3</accession>
<evidence type="ECO:0000313" key="8">
    <source>
        <dbReference type="Proteomes" id="UP001491310"/>
    </source>
</evidence>
<evidence type="ECO:0000256" key="4">
    <source>
        <dbReference type="ARBA" id="ARBA00023242"/>
    </source>
</evidence>
<evidence type="ECO:0000313" key="7">
    <source>
        <dbReference type="EMBL" id="KAK9915462.1"/>
    </source>
</evidence>
<evidence type="ECO:0000256" key="6">
    <source>
        <dbReference type="SAM" id="MobiDB-lite"/>
    </source>
</evidence>
<comment type="subcellular location">
    <subcellularLocation>
        <location evidence="5">Nucleus</location>
        <location evidence="5">Nucleolus</location>
    </subcellularLocation>
    <subcellularLocation>
        <location evidence="5">Nucleus</location>
        <location evidence="5">Nucleoplasm</location>
    </subcellularLocation>
</comment>
<feature type="region of interest" description="Disordered" evidence="6">
    <location>
        <begin position="219"/>
        <end position="338"/>
    </location>
</feature>
<keyword evidence="3 5" id="KW-0690">Ribosome biogenesis</keyword>
<dbReference type="Pfam" id="PF07767">
    <property type="entry name" value="Nop53"/>
    <property type="match status" value="1"/>
</dbReference>
<comment type="function">
    <text evidence="5">May play a role in ribosome biogenesis.</text>
</comment>
<sequence>MGKASRKGKKAWRKNIDTADIEVAIEEKSRHERQGTDVGVLPDSELFFIDKAKASTPALALSSAARPSQKRKEKVLRSQAIIDAAHQARPVVKPVLGKKQHHRKTVALVKADSAAKRERPTSKTAEPYDIWDIKESDQEQPADFDNVAQAIAAKQTSPFGPLRPAKRRKAESMGQIRPVEIDDPGCSYNPDREQHEAIVAHAVAVEVQKKIEAAMHMKAPPKRVDWQPDTDPLLEYQVEEDNDDSEEEQDGAGAAQEGSVPRRQPNKKTRTVRNKEARVKEQEAEMAAKQKVKQQRRELQNLDTIGQEISEVEQERERRLQRREKMKSEKALSEPPRLGKVKFQEAPVQVLLTSEISGSLRKLKPAAMLARERFNSLQKRGIIEPRLRATKKQKRKRIEFSHGQRGEKNREAQKELDALRKARKS</sequence>
<dbReference type="Proteomes" id="UP001491310">
    <property type="component" value="Unassembled WGS sequence"/>
</dbReference>
<evidence type="ECO:0000256" key="2">
    <source>
        <dbReference type="ARBA" id="ARBA00018339"/>
    </source>
</evidence>
<evidence type="ECO:0000256" key="5">
    <source>
        <dbReference type="PIRNR" id="PIRNR017302"/>
    </source>
</evidence>
<dbReference type="InterPro" id="IPR011687">
    <property type="entry name" value="Nop53/GLTSCR2"/>
</dbReference>
<reference evidence="7 8" key="1">
    <citation type="journal article" date="2024" name="Nat. Commun.">
        <title>Phylogenomics reveals the evolutionary origins of lichenization in chlorophyte algae.</title>
        <authorList>
            <person name="Puginier C."/>
            <person name="Libourel C."/>
            <person name="Otte J."/>
            <person name="Skaloud P."/>
            <person name="Haon M."/>
            <person name="Grisel S."/>
            <person name="Petersen M."/>
            <person name="Berrin J.G."/>
            <person name="Delaux P.M."/>
            <person name="Dal Grande F."/>
            <person name="Keller J."/>
        </authorList>
    </citation>
    <scope>NUCLEOTIDE SEQUENCE [LARGE SCALE GENOMIC DNA]</scope>
    <source>
        <strain evidence="7 8">SAG 216-7</strain>
    </source>
</reference>
<proteinExistence type="inferred from homology"/>
<dbReference type="PANTHER" id="PTHR14211:SF7">
    <property type="entry name" value="RIBOSOME BIOGENESIS PROTEIN NOP53"/>
    <property type="match status" value="1"/>
</dbReference>
<keyword evidence="4 5" id="KW-0539">Nucleus</keyword>
<dbReference type="PANTHER" id="PTHR14211">
    <property type="entry name" value="GLIOMA SUPPRESSOR CANDIDATE REGION GENE 2"/>
    <property type="match status" value="1"/>
</dbReference>
<dbReference type="EMBL" id="JALJOT010000005">
    <property type="protein sequence ID" value="KAK9915462.1"/>
    <property type="molecule type" value="Genomic_DNA"/>
</dbReference>
<feature type="compositionally biased region" description="Basic and acidic residues" evidence="6">
    <location>
        <begin position="398"/>
        <end position="425"/>
    </location>
</feature>
<feature type="region of interest" description="Disordered" evidence="6">
    <location>
        <begin position="385"/>
        <end position="425"/>
    </location>
</feature>
<feature type="compositionally biased region" description="Acidic residues" evidence="6">
    <location>
        <begin position="237"/>
        <end position="250"/>
    </location>
</feature>
<feature type="compositionally biased region" description="Basic and acidic residues" evidence="6">
    <location>
        <begin position="273"/>
        <end position="288"/>
    </location>
</feature>